<evidence type="ECO:0000313" key="2">
    <source>
        <dbReference type="Proteomes" id="UP001611263"/>
    </source>
</evidence>
<proteinExistence type="predicted"/>
<dbReference type="GeneID" id="93509374"/>
<dbReference type="InterPro" id="IPR036170">
    <property type="entry name" value="YezG-like_sf"/>
</dbReference>
<dbReference type="Gene3D" id="3.30.500.20">
    <property type="entry name" value="BH3703-like domains"/>
    <property type="match status" value="1"/>
</dbReference>
<organism evidence="1 2">
    <name type="scientific">Nocardia carnea</name>
    <dbReference type="NCBI Taxonomy" id="37328"/>
    <lineage>
        <taxon>Bacteria</taxon>
        <taxon>Bacillati</taxon>
        <taxon>Actinomycetota</taxon>
        <taxon>Actinomycetes</taxon>
        <taxon>Mycobacteriales</taxon>
        <taxon>Nocardiaceae</taxon>
        <taxon>Nocardia</taxon>
    </lineage>
</organism>
<dbReference type="InterPro" id="IPR006728">
    <property type="entry name" value="YezG-like"/>
</dbReference>
<sequence>MVRDGRKLDPLQQDEMVRTIAKELVAAAPEDWVEIRQVSLGTVQISQESFEWRPADGEFIRIETPGQVINMFTELRDGMRQKGQGTWFTAVLMIDRSGKYSIEYDYDNEPAFVPQLTDGAYALDYDYFRRDDEHTPDWLRRKLEGNRTDPKGVS</sequence>
<dbReference type="EMBL" id="JBIRUQ010000001">
    <property type="protein sequence ID" value="MFI1459250.1"/>
    <property type="molecule type" value="Genomic_DNA"/>
</dbReference>
<protein>
    <submittedName>
        <fullName evidence="1">Immunity protein YezG family protein</fullName>
    </submittedName>
</protein>
<reference evidence="1 2" key="1">
    <citation type="submission" date="2024-10" db="EMBL/GenBank/DDBJ databases">
        <title>The Natural Products Discovery Center: Release of the First 8490 Sequenced Strains for Exploring Actinobacteria Biosynthetic Diversity.</title>
        <authorList>
            <person name="Kalkreuter E."/>
            <person name="Kautsar S.A."/>
            <person name="Yang D."/>
            <person name="Bader C.D."/>
            <person name="Teijaro C.N."/>
            <person name="Fluegel L."/>
            <person name="Davis C.M."/>
            <person name="Simpson J.R."/>
            <person name="Lauterbach L."/>
            <person name="Steele A.D."/>
            <person name="Gui C."/>
            <person name="Meng S."/>
            <person name="Li G."/>
            <person name="Viehrig K."/>
            <person name="Ye F."/>
            <person name="Su P."/>
            <person name="Kiefer A.F."/>
            <person name="Nichols A."/>
            <person name="Cepeda A.J."/>
            <person name="Yan W."/>
            <person name="Fan B."/>
            <person name="Jiang Y."/>
            <person name="Adhikari A."/>
            <person name="Zheng C.-J."/>
            <person name="Schuster L."/>
            <person name="Cowan T.M."/>
            <person name="Smanski M.J."/>
            <person name="Chevrette M.G."/>
            <person name="De Carvalho L.P.S."/>
            <person name="Shen B."/>
        </authorList>
    </citation>
    <scope>NUCLEOTIDE SEQUENCE [LARGE SCALE GENOMIC DNA]</scope>
    <source>
        <strain evidence="1 2">NPDC020568</strain>
    </source>
</reference>
<gene>
    <name evidence="1" type="ORF">ACH4WX_00860</name>
</gene>
<keyword evidence="2" id="KW-1185">Reference proteome</keyword>
<name>A0ABW7TEF6_9NOCA</name>
<dbReference type="Pfam" id="PF04634">
    <property type="entry name" value="YezG-like"/>
    <property type="match status" value="1"/>
</dbReference>
<accession>A0ABW7TEF6</accession>
<dbReference type="RefSeq" id="WP_081595694.1">
    <property type="nucleotide sequence ID" value="NZ_JBIRUQ010000001.1"/>
</dbReference>
<dbReference type="SUPFAM" id="SSF160424">
    <property type="entry name" value="BH3703-like"/>
    <property type="match status" value="1"/>
</dbReference>
<dbReference type="Proteomes" id="UP001611263">
    <property type="component" value="Unassembled WGS sequence"/>
</dbReference>
<evidence type="ECO:0000313" key="1">
    <source>
        <dbReference type="EMBL" id="MFI1459250.1"/>
    </source>
</evidence>
<comment type="caution">
    <text evidence="1">The sequence shown here is derived from an EMBL/GenBank/DDBJ whole genome shotgun (WGS) entry which is preliminary data.</text>
</comment>